<keyword evidence="8" id="KW-1185">Reference proteome</keyword>
<dbReference type="HAMAP" id="MF_01186">
    <property type="entry name" value="LPS_assembly_LptE"/>
    <property type="match status" value="1"/>
</dbReference>
<keyword evidence="1 6" id="KW-0732">Signal</keyword>
<evidence type="ECO:0000313" key="8">
    <source>
        <dbReference type="Proteomes" id="UP000198654"/>
    </source>
</evidence>
<sequence length="165" mass="18165">MKRRTFLKSLGVIATGVAMGGLAGCGFHLRGQGEPLGFDRLTLTAPIGELTDSVRRELANADVMLVDDAPLRVNLGPENIQEYTLTAGDTGTQEIELRLTAPFSVQRTRDGAYLLDQQRIEVVTTYLANDDDLLVLGDLREQALEDLRREAARQLLSRLRSLDTP</sequence>
<comment type="function">
    <text evidence="6">Together with LptD, is involved in the assembly of lipopolysaccharide (LPS) at the surface of the outer membrane. Required for the proper assembly of LptD. Binds LPS and may serve as the LPS recognition site at the outer membrane.</text>
</comment>
<dbReference type="Gene3D" id="3.30.160.150">
    <property type="entry name" value="Lipoprotein like domain"/>
    <property type="match status" value="1"/>
</dbReference>
<dbReference type="EMBL" id="FNGI01000014">
    <property type="protein sequence ID" value="SDM20221.1"/>
    <property type="molecule type" value="Genomic_DNA"/>
</dbReference>
<dbReference type="Pfam" id="PF04390">
    <property type="entry name" value="LptE"/>
    <property type="match status" value="1"/>
</dbReference>
<dbReference type="GO" id="GO:0009279">
    <property type="term" value="C:cell outer membrane"/>
    <property type="evidence" value="ECO:0007669"/>
    <property type="project" value="UniProtKB-SubCell"/>
</dbReference>
<evidence type="ECO:0000256" key="6">
    <source>
        <dbReference type="HAMAP-Rule" id="MF_01186"/>
    </source>
</evidence>
<dbReference type="PROSITE" id="PS51257">
    <property type="entry name" value="PROKAR_LIPOPROTEIN"/>
    <property type="match status" value="1"/>
</dbReference>
<dbReference type="OrthoDB" id="6182244at2"/>
<dbReference type="AlphaFoldDB" id="A0A1G9RAP1"/>
<evidence type="ECO:0000256" key="4">
    <source>
        <dbReference type="ARBA" id="ARBA00023237"/>
    </source>
</evidence>
<dbReference type="Proteomes" id="UP000198654">
    <property type="component" value="Unassembled WGS sequence"/>
</dbReference>
<dbReference type="STRING" id="119000.SAMN05661010_03632"/>
<reference evidence="7 8" key="1">
    <citation type="submission" date="2016-10" db="EMBL/GenBank/DDBJ databases">
        <authorList>
            <person name="de Groot N.N."/>
        </authorList>
    </citation>
    <scope>NUCLEOTIDE SEQUENCE [LARGE SCALE GENOMIC DNA]</scope>
    <source>
        <strain evidence="7 8">DSM 14789</strain>
    </source>
</reference>
<organism evidence="7 8">
    <name type="scientific">Modicisalibacter muralis</name>
    <dbReference type="NCBI Taxonomy" id="119000"/>
    <lineage>
        <taxon>Bacteria</taxon>
        <taxon>Pseudomonadati</taxon>
        <taxon>Pseudomonadota</taxon>
        <taxon>Gammaproteobacteria</taxon>
        <taxon>Oceanospirillales</taxon>
        <taxon>Halomonadaceae</taxon>
        <taxon>Modicisalibacter</taxon>
    </lineage>
</organism>
<comment type="subunit">
    <text evidence="6">Component of the lipopolysaccharide transport and assembly complex. Interacts with LptD.</text>
</comment>
<evidence type="ECO:0000256" key="5">
    <source>
        <dbReference type="ARBA" id="ARBA00023288"/>
    </source>
</evidence>
<comment type="similarity">
    <text evidence="6">Belongs to the LptE lipoprotein family.</text>
</comment>
<accession>A0A1G9RAP1</accession>
<comment type="subcellular location">
    <subcellularLocation>
        <location evidence="6">Cell outer membrane</location>
        <topology evidence="6">Lipid-anchor</topology>
    </subcellularLocation>
</comment>
<keyword evidence="2 6" id="KW-0472">Membrane</keyword>
<dbReference type="RefSeq" id="WP_089730685.1">
    <property type="nucleotide sequence ID" value="NZ_FNGI01000014.1"/>
</dbReference>
<dbReference type="InterPro" id="IPR007485">
    <property type="entry name" value="LPS_assembly_LptE"/>
</dbReference>
<dbReference type="GO" id="GO:0015920">
    <property type="term" value="P:lipopolysaccharide transport"/>
    <property type="evidence" value="ECO:0007669"/>
    <property type="project" value="TreeGrafter"/>
</dbReference>
<protein>
    <recommendedName>
        <fullName evidence="6">LPS-assembly lipoprotein LptE</fullName>
    </recommendedName>
</protein>
<dbReference type="GO" id="GO:0001530">
    <property type="term" value="F:lipopolysaccharide binding"/>
    <property type="evidence" value="ECO:0007669"/>
    <property type="project" value="TreeGrafter"/>
</dbReference>
<evidence type="ECO:0000256" key="2">
    <source>
        <dbReference type="ARBA" id="ARBA00023136"/>
    </source>
</evidence>
<proteinExistence type="inferred from homology"/>
<keyword evidence="4 6" id="KW-0998">Cell outer membrane</keyword>
<dbReference type="GO" id="GO:1990351">
    <property type="term" value="C:transporter complex"/>
    <property type="evidence" value="ECO:0007669"/>
    <property type="project" value="TreeGrafter"/>
</dbReference>
<dbReference type="PANTHER" id="PTHR38098:SF1">
    <property type="entry name" value="LPS-ASSEMBLY LIPOPROTEIN LPTE"/>
    <property type="match status" value="1"/>
</dbReference>
<evidence type="ECO:0000256" key="1">
    <source>
        <dbReference type="ARBA" id="ARBA00022729"/>
    </source>
</evidence>
<dbReference type="PANTHER" id="PTHR38098">
    <property type="entry name" value="LPS-ASSEMBLY LIPOPROTEIN LPTE"/>
    <property type="match status" value="1"/>
</dbReference>
<name>A0A1G9RAP1_9GAMM</name>
<dbReference type="GO" id="GO:0043165">
    <property type="term" value="P:Gram-negative-bacterium-type cell outer membrane assembly"/>
    <property type="evidence" value="ECO:0007669"/>
    <property type="project" value="UniProtKB-UniRule"/>
</dbReference>
<evidence type="ECO:0000256" key="3">
    <source>
        <dbReference type="ARBA" id="ARBA00023139"/>
    </source>
</evidence>
<gene>
    <name evidence="6" type="primary">lptE</name>
    <name evidence="7" type="ORF">SAMN05661010_03632</name>
</gene>
<keyword evidence="5 6" id="KW-0449">Lipoprotein</keyword>
<keyword evidence="3 6" id="KW-0564">Palmitate</keyword>
<evidence type="ECO:0000313" key="7">
    <source>
        <dbReference type="EMBL" id="SDM20221.1"/>
    </source>
</evidence>